<feature type="active site" description="Proton donor/acceptor" evidence="6">
    <location>
        <position position="106"/>
    </location>
</feature>
<dbReference type="InterPro" id="IPR038063">
    <property type="entry name" value="Transpep_catalytic_dom"/>
</dbReference>
<evidence type="ECO:0000256" key="2">
    <source>
        <dbReference type="ARBA" id="ARBA00022679"/>
    </source>
</evidence>
<keyword evidence="3 6" id="KW-0133">Cell shape</keyword>
<comment type="caution">
    <text evidence="8">The sequence shown here is derived from an EMBL/GenBank/DDBJ whole genome shotgun (WGS) entry which is preliminary data.</text>
</comment>
<evidence type="ECO:0000313" key="8">
    <source>
        <dbReference type="EMBL" id="PIZ46463.1"/>
    </source>
</evidence>
<comment type="pathway">
    <text evidence="1 6">Cell wall biogenesis; peptidoglycan biosynthesis.</text>
</comment>
<dbReference type="AlphaFoldDB" id="A0A2M7TJ55"/>
<dbReference type="UniPathway" id="UPA00219"/>
<dbReference type="GO" id="GO:0016740">
    <property type="term" value="F:transferase activity"/>
    <property type="evidence" value="ECO:0007669"/>
    <property type="project" value="UniProtKB-KW"/>
</dbReference>
<keyword evidence="2" id="KW-0808">Transferase</keyword>
<name>A0A2M7TJ55_UNCKA</name>
<protein>
    <recommendedName>
        <fullName evidence="7">L,D-TPase catalytic domain-containing protein</fullName>
    </recommendedName>
</protein>
<dbReference type="GO" id="GO:0071555">
    <property type="term" value="P:cell wall organization"/>
    <property type="evidence" value="ECO:0007669"/>
    <property type="project" value="UniProtKB-UniRule"/>
</dbReference>
<feature type="non-terminal residue" evidence="8">
    <location>
        <position position="1"/>
    </location>
</feature>
<dbReference type="Gene3D" id="2.40.440.10">
    <property type="entry name" value="L,D-transpeptidase catalytic domain-like"/>
    <property type="match status" value="1"/>
</dbReference>
<gene>
    <name evidence="8" type="ORF">COY32_03225</name>
</gene>
<dbReference type="PANTHER" id="PTHR30582:SF2">
    <property type="entry name" value="L,D-TRANSPEPTIDASE YCIB-RELATED"/>
    <property type="match status" value="1"/>
</dbReference>
<dbReference type="PANTHER" id="PTHR30582">
    <property type="entry name" value="L,D-TRANSPEPTIDASE"/>
    <property type="match status" value="1"/>
</dbReference>
<evidence type="ECO:0000313" key="9">
    <source>
        <dbReference type="Proteomes" id="UP000228920"/>
    </source>
</evidence>
<keyword evidence="4 6" id="KW-0573">Peptidoglycan synthesis</keyword>
<evidence type="ECO:0000256" key="3">
    <source>
        <dbReference type="ARBA" id="ARBA00022960"/>
    </source>
</evidence>
<evidence type="ECO:0000259" key="7">
    <source>
        <dbReference type="PROSITE" id="PS52029"/>
    </source>
</evidence>
<sequence>IVGEPNVSPLDVRKKLSYANLSGSVMHIPTDGVKKVVVDRSEQNLYVYLDDFLIRKFRISSGAADTPTPVGETEIKLKQKIRVGGKAPHYIMPNFMWFRSGGYGFHSLPSLGKPNSGVFWTEATSHIGIPVSHGCVRMLPDDSDWLFEFAEVGTKVIVQL</sequence>
<organism evidence="8 9">
    <name type="scientific">candidate division WWE3 bacterium CG_4_10_14_0_2_um_filter_41_14</name>
    <dbReference type="NCBI Taxonomy" id="1975072"/>
    <lineage>
        <taxon>Bacteria</taxon>
        <taxon>Katanobacteria</taxon>
    </lineage>
</organism>
<dbReference type="CDD" id="cd16913">
    <property type="entry name" value="YkuD_like"/>
    <property type="match status" value="1"/>
</dbReference>
<feature type="active site" description="Nucleophile" evidence="6">
    <location>
        <position position="135"/>
    </location>
</feature>
<dbReference type="SUPFAM" id="SSF141523">
    <property type="entry name" value="L,D-transpeptidase catalytic domain-like"/>
    <property type="match status" value="1"/>
</dbReference>
<keyword evidence="5 6" id="KW-0961">Cell wall biogenesis/degradation</keyword>
<evidence type="ECO:0000256" key="6">
    <source>
        <dbReference type="PROSITE-ProRule" id="PRU01373"/>
    </source>
</evidence>
<dbReference type="GO" id="GO:0018104">
    <property type="term" value="P:peptidoglycan-protein cross-linking"/>
    <property type="evidence" value="ECO:0007669"/>
    <property type="project" value="TreeGrafter"/>
</dbReference>
<feature type="domain" description="L,D-TPase catalytic" evidence="7">
    <location>
        <begin position="34"/>
        <end position="159"/>
    </location>
</feature>
<dbReference type="Proteomes" id="UP000228920">
    <property type="component" value="Unassembled WGS sequence"/>
</dbReference>
<dbReference type="Pfam" id="PF03734">
    <property type="entry name" value="YkuD"/>
    <property type="match status" value="1"/>
</dbReference>
<evidence type="ECO:0000256" key="4">
    <source>
        <dbReference type="ARBA" id="ARBA00022984"/>
    </source>
</evidence>
<dbReference type="EMBL" id="PFNL01000098">
    <property type="protein sequence ID" value="PIZ46463.1"/>
    <property type="molecule type" value="Genomic_DNA"/>
</dbReference>
<dbReference type="PROSITE" id="PS52029">
    <property type="entry name" value="LD_TPASE"/>
    <property type="match status" value="1"/>
</dbReference>
<dbReference type="InterPro" id="IPR005490">
    <property type="entry name" value="LD_TPept_cat_dom"/>
</dbReference>
<proteinExistence type="predicted"/>
<dbReference type="GO" id="GO:0005576">
    <property type="term" value="C:extracellular region"/>
    <property type="evidence" value="ECO:0007669"/>
    <property type="project" value="TreeGrafter"/>
</dbReference>
<dbReference type="GO" id="GO:0071972">
    <property type="term" value="F:peptidoglycan L,D-transpeptidase activity"/>
    <property type="evidence" value="ECO:0007669"/>
    <property type="project" value="TreeGrafter"/>
</dbReference>
<dbReference type="InterPro" id="IPR050979">
    <property type="entry name" value="LD-transpeptidase"/>
</dbReference>
<reference evidence="9" key="1">
    <citation type="submission" date="2017-09" db="EMBL/GenBank/DDBJ databases">
        <title>Depth-based differentiation of microbial function through sediment-hosted aquifers and enrichment of novel symbionts in the deep terrestrial subsurface.</title>
        <authorList>
            <person name="Probst A.J."/>
            <person name="Ladd B."/>
            <person name="Jarett J.K."/>
            <person name="Geller-Mcgrath D.E."/>
            <person name="Sieber C.M.K."/>
            <person name="Emerson J.B."/>
            <person name="Anantharaman K."/>
            <person name="Thomas B.C."/>
            <person name="Malmstrom R."/>
            <person name="Stieglmeier M."/>
            <person name="Klingl A."/>
            <person name="Woyke T."/>
            <person name="Ryan C.M."/>
            <person name="Banfield J.F."/>
        </authorList>
    </citation>
    <scope>NUCLEOTIDE SEQUENCE [LARGE SCALE GENOMIC DNA]</scope>
</reference>
<accession>A0A2M7TJ55</accession>
<evidence type="ECO:0000256" key="1">
    <source>
        <dbReference type="ARBA" id="ARBA00004752"/>
    </source>
</evidence>
<evidence type="ECO:0000256" key="5">
    <source>
        <dbReference type="ARBA" id="ARBA00023316"/>
    </source>
</evidence>
<dbReference type="GO" id="GO:0008360">
    <property type="term" value="P:regulation of cell shape"/>
    <property type="evidence" value="ECO:0007669"/>
    <property type="project" value="UniProtKB-UniRule"/>
</dbReference>